<sequence>MSQCVVPSCNLQYQGQEQDEDEGKRYSQVHHQHPPIPMPNCGVTELAWENGSLAMHGLCGLACSPPKKPIWRQVGGTLESVVHQATHHKRNSRSIDYDPNQENVDSIIASSGGKWAENSCEELMGQDPSSKRARSHEVSPRKRELSQGNSVDSTMMTWASFESPGCLTMKTTDEVGSDCPSGPGNPDEEMENKNDTGRSPSTRRSRAAAVHNQSERRRRDRINQKMKALMKLVPNSSKTDKVSMLDEVIEYLKQLQAQLQMMRLRNMPQMMMPLGMQHVPLSLLGRMRMGMGLGMGMGMLDMSTISRSTPQHIPPILHPTPSTPAAAFAPPFMLPQMIPPPHITTQANPDPTTSPFLSQAMNMDLYNNMVALFCQQFDQANGSNSNVTNMGQNK</sequence>
<dbReference type="CDD" id="cd11445">
    <property type="entry name" value="bHLH_AtPIF_like"/>
    <property type="match status" value="1"/>
</dbReference>
<dbReference type="PROSITE" id="PS50888">
    <property type="entry name" value="BHLH"/>
    <property type="match status" value="1"/>
</dbReference>
<feature type="domain" description="BHLH" evidence="7">
    <location>
        <begin position="206"/>
        <end position="255"/>
    </location>
</feature>
<dbReference type="SMART" id="SM00353">
    <property type="entry name" value="HLH"/>
    <property type="match status" value="1"/>
</dbReference>
<evidence type="ECO:0000313" key="8">
    <source>
        <dbReference type="EMBL" id="RWR72982.1"/>
    </source>
</evidence>
<dbReference type="GO" id="GO:0005634">
    <property type="term" value="C:nucleus"/>
    <property type="evidence" value="ECO:0007669"/>
    <property type="project" value="UniProtKB-SubCell"/>
</dbReference>
<dbReference type="AlphaFoldDB" id="A0A3S3M498"/>
<organism evidence="8 9">
    <name type="scientific">Cinnamomum micranthum f. kanehirae</name>
    <dbReference type="NCBI Taxonomy" id="337451"/>
    <lineage>
        <taxon>Eukaryota</taxon>
        <taxon>Viridiplantae</taxon>
        <taxon>Streptophyta</taxon>
        <taxon>Embryophyta</taxon>
        <taxon>Tracheophyta</taxon>
        <taxon>Spermatophyta</taxon>
        <taxon>Magnoliopsida</taxon>
        <taxon>Magnoliidae</taxon>
        <taxon>Laurales</taxon>
        <taxon>Lauraceae</taxon>
        <taxon>Cinnamomum</taxon>
    </lineage>
</organism>
<name>A0A3S3M498_9MAGN</name>
<dbReference type="InterPro" id="IPR011598">
    <property type="entry name" value="bHLH_dom"/>
</dbReference>
<comment type="subcellular location">
    <subcellularLocation>
        <location evidence="1">Nucleus</location>
    </subcellularLocation>
</comment>
<feature type="compositionally biased region" description="Basic and acidic residues" evidence="6">
    <location>
        <begin position="135"/>
        <end position="145"/>
    </location>
</feature>
<evidence type="ECO:0000313" key="9">
    <source>
        <dbReference type="Proteomes" id="UP000283530"/>
    </source>
</evidence>
<dbReference type="OrthoDB" id="71302at2759"/>
<accession>A0A3S3M498</accession>
<evidence type="ECO:0000256" key="4">
    <source>
        <dbReference type="ARBA" id="ARBA00023163"/>
    </source>
</evidence>
<dbReference type="PANTHER" id="PTHR45855:SF12">
    <property type="entry name" value="TRANSCRIPTION FACTOR PIF7-LIKE ISOFORM X1"/>
    <property type="match status" value="1"/>
</dbReference>
<keyword evidence="5" id="KW-0539">Nucleus</keyword>
<comment type="caution">
    <text evidence="8">The sequence shown here is derived from an EMBL/GenBank/DDBJ whole genome shotgun (WGS) entry which is preliminary data.</text>
</comment>
<keyword evidence="3" id="KW-0238">DNA-binding</keyword>
<dbReference type="EMBL" id="QPKB01000001">
    <property type="protein sequence ID" value="RWR72982.1"/>
    <property type="molecule type" value="Genomic_DNA"/>
</dbReference>
<dbReference type="Gene3D" id="4.10.280.10">
    <property type="entry name" value="Helix-loop-helix DNA-binding domain"/>
    <property type="match status" value="1"/>
</dbReference>
<dbReference type="STRING" id="337451.A0A3S3M498"/>
<feature type="region of interest" description="Disordered" evidence="6">
    <location>
        <begin position="169"/>
        <end position="219"/>
    </location>
</feature>
<evidence type="ECO:0000256" key="6">
    <source>
        <dbReference type="SAM" id="MobiDB-lite"/>
    </source>
</evidence>
<feature type="region of interest" description="Disordered" evidence="6">
    <location>
        <begin position="123"/>
        <end position="154"/>
    </location>
</feature>
<proteinExistence type="predicted"/>
<evidence type="ECO:0000256" key="3">
    <source>
        <dbReference type="ARBA" id="ARBA00023125"/>
    </source>
</evidence>
<dbReference type="Proteomes" id="UP000283530">
    <property type="component" value="Unassembled WGS sequence"/>
</dbReference>
<keyword evidence="9" id="KW-1185">Reference proteome</keyword>
<protein>
    <submittedName>
        <fullName evidence="8">DNA binding protein, putative isoform 1</fullName>
    </submittedName>
</protein>
<keyword evidence="4" id="KW-0804">Transcription</keyword>
<dbReference type="PANTHER" id="PTHR45855">
    <property type="entry name" value="TRANSCRIPTION FACTOR PIF1-RELATED"/>
    <property type="match status" value="1"/>
</dbReference>
<reference evidence="8 9" key="1">
    <citation type="journal article" date="2019" name="Nat. Plants">
        <title>Stout camphor tree genome fills gaps in understanding of flowering plant genome evolution.</title>
        <authorList>
            <person name="Chaw S.M."/>
            <person name="Liu Y.C."/>
            <person name="Wu Y.W."/>
            <person name="Wang H.Y."/>
            <person name="Lin C.I."/>
            <person name="Wu C.S."/>
            <person name="Ke H.M."/>
            <person name="Chang L.Y."/>
            <person name="Hsu C.Y."/>
            <person name="Yang H.T."/>
            <person name="Sudianto E."/>
            <person name="Hsu M.H."/>
            <person name="Wu K.P."/>
            <person name="Wang L.N."/>
            <person name="Leebens-Mack J.H."/>
            <person name="Tsai I.J."/>
        </authorList>
    </citation>
    <scope>NUCLEOTIDE SEQUENCE [LARGE SCALE GENOMIC DNA]</scope>
    <source>
        <strain evidence="9">cv. Chaw 1501</strain>
        <tissue evidence="8">Young leaves</tissue>
    </source>
</reference>
<dbReference type="GO" id="GO:0046983">
    <property type="term" value="F:protein dimerization activity"/>
    <property type="evidence" value="ECO:0007669"/>
    <property type="project" value="InterPro"/>
</dbReference>
<evidence type="ECO:0000256" key="2">
    <source>
        <dbReference type="ARBA" id="ARBA00023015"/>
    </source>
</evidence>
<evidence type="ECO:0000256" key="1">
    <source>
        <dbReference type="ARBA" id="ARBA00004123"/>
    </source>
</evidence>
<dbReference type="InterPro" id="IPR047265">
    <property type="entry name" value="PIF1-like_bHLH"/>
</dbReference>
<dbReference type="InterPro" id="IPR031066">
    <property type="entry name" value="bHLH_ALC-like_plant"/>
</dbReference>
<gene>
    <name evidence="8" type="ORF">CKAN_00123100</name>
</gene>
<evidence type="ECO:0000256" key="5">
    <source>
        <dbReference type="ARBA" id="ARBA00023242"/>
    </source>
</evidence>
<dbReference type="Pfam" id="PF00010">
    <property type="entry name" value="HLH"/>
    <property type="match status" value="1"/>
</dbReference>
<dbReference type="GO" id="GO:0003677">
    <property type="term" value="F:DNA binding"/>
    <property type="evidence" value="ECO:0007669"/>
    <property type="project" value="UniProtKB-KW"/>
</dbReference>
<keyword evidence="2" id="KW-0805">Transcription regulation</keyword>
<dbReference type="InterPro" id="IPR036638">
    <property type="entry name" value="HLH_DNA-bd_sf"/>
</dbReference>
<evidence type="ECO:0000259" key="7">
    <source>
        <dbReference type="PROSITE" id="PS50888"/>
    </source>
</evidence>
<dbReference type="SUPFAM" id="SSF47459">
    <property type="entry name" value="HLH, helix-loop-helix DNA-binding domain"/>
    <property type="match status" value="1"/>
</dbReference>